<dbReference type="Proteomes" id="UP000800097">
    <property type="component" value="Unassembled WGS sequence"/>
</dbReference>
<keyword evidence="2" id="KW-1185">Reference proteome</keyword>
<gene>
    <name evidence="1" type="ORF">EI97DRAFT_84205</name>
</gene>
<dbReference type="RefSeq" id="XP_033652540.1">
    <property type="nucleotide sequence ID" value="XM_033803142.1"/>
</dbReference>
<protein>
    <submittedName>
        <fullName evidence="1">Uncharacterized protein</fullName>
    </submittedName>
</protein>
<organism evidence="1 2">
    <name type="scientific">Westerdykella ornata</name>
    <dbReference type="NCBI Taxonomy" id="318751"/>
    <lineage>
        <taxon>Eukaryota</taxon>
        <taxon>Fungi</taxon>
        <taxon>Dikarya</taxon>
        <taxon>Ascomycota</taxon>
        <taxon>Pezizomycotina</taxon>
        <taxon>Dothideomycetes</taxon>
        <taxon>Pleosporomycetidae</taxon>
        <taxon>Pleosporales</taxon>
        <taxon>Sporormiaceae</taxon>
        <taxon>Westerdykella</taxon>
    </lineage>
</organism>
<name>A0A6A6JEL2_WESOR</name>
<reference evidence="1" key="1">
    <citation type="journal article" date="2020" name="Stud. Mycol.">
        <title>101 Dothideomycetes genomes: a test case for predicting lifestyles and emergence of pathogens.</title>
        <authorList>
            <person name="Haridas S."/>
            <person name="Albert R."/>
            <person name="Binder M."/>
            <person name="Bloem J."/>
            <person name="Labutti K."/>
            <person name="Salamov A."/>
            <person name="Andreopoulos B."/>
            <person name="Baker S."/>
            <person name="Barry K."/>
            <person name="Bills G."/>
            <person name="Bluhm B."/>
            <person name="Cannon C."/>
            <person name="Castanera R."/>
            <person name="Culley D."/>
            <person name="Daum C."/>
            <person name="Ezra D."/>
            <person name="Gonzalez J."/>
            <person name="Henrissat B."/>
            <person name="Kuo A."/>
            <person name="Liang C."/>
            <person name="Lipzen A."/>
            <person name="Lutzoni F."/>
            <person name="Magnuson J."/>
            <person name="Mondo S."/>
            <person name="Nolan M."/>
            <person name="Ohm R."/>
            <person name="Pangilinan J."/>
            <person name="Park H.-J."/>
            <person name="Ramirez L."/>
            <person name="Alfaro M."/>
            <person name="Sun H."/>
            <person name="Tritt A."/>
            <person name="Yoshinaga Y."/>
            <person name="Zwiers L.-H."/>
            <person name="Turgeon B."/>
            <person name="Goodwin S."/>
            <person name="Spatafora J."/>
            <person name="Crous P."/>
            <person name="Grigoriev I."/>
        </authorList>
    </citation>
    <scope>NUCLEOTIDE SEQUENCE</scope>
    <source>
        <strain evidence="1">CBS 379.55</strain>
    </source>
</reference>
<accession>A0A6A6JEL2</accession>
<dbReference type="EMBL" id="ML986499">
    <property type="protein sequence ID" value="KAF2275001.1"/>
    <property type="molecule type" value="Genomic_DNA"/>
</dbReference>
<dbReference type="GeneID" id="54556317"/>
<dbReference type="AlphaFoldDB" id="A0A6A6JEL2"/>
<evidence type="ECO:0000313" key="2">
    <source>
        <dbReference type="Proteomes" id="UP000800097"/>
    </source>
</evidence>
<evidence type="ECO:0000313" key="1">
    <source>
        <dbReference type="EMBL" id="KAF2275001.1"/>
    </source>
</evidence>
<sequence>MVSKVHIPVLVSRLLFQGSSSKALASRLFSQAPLRILTIALFSPTFPSKGSGSCQLRSRSTELSPIWPYPLRWALSVNAACLLPFLLPRQLPMLARCSGRRRIRSSSSSCYSAWRATEVSVIRWRGITNLRQSRLVAIRSRLRSYRAAFVQNRVWCRRLSTYVYRTNEPFAFGSPMKLVGAAFRGVHQSGTFCDLCLVER</sequence>
<proteinExistence type="predicted"/>